<comment type="caution">
    <text evidence="2">The sequence shown here is derived from an EMBL/GenBank/DDBJ whole genome shotgun (WGS) entry which is preliminary data.</text>
</comment>
<reference evidence="2 3" key="1">
    <citation type="submission" date="2017-06" db="EMBL/GenBank/DDBJ databases">
        <title>Ant-infecting Ophiocordyceps genomes reveal a high diversity of potential behavioral manipulation genes and a possible major role for enterotoxins.</title>
        <authorList>
            <person name="De Bekker C."/>
            <person name="Evans H.C."/>
            <person name="Brachmann A."/>
            <person name="Hughes D.P."/>
        </authorList>
    </citation>
    <scope>NUCLEOTIDE SEQUENCE [LARGE SCALE GENOMIC DNA]</scope>
    <source>
        <strain evidence="2 3">Map64</strain>
    </source>
</reference>
<feature type="compositionally biased region" description="Low complexity" evidence="1">
    <location>
        <begin position="293"/>
        <end position="308"/>
    </location>
</feature>
<name>A0A2C5YDS1_9HYPO</name>
<organism evidence="2 3">
    <name type="scientific">Ophiocordyceps australis</name>
    <dbReference type="NCBI Taxonomy" id="1399860"/>
    <lineage>
        <taxon>Eukaryota</taxon>
        <taxon>Fungi</taxon>
        <taxon>Dikarya</taxon>
        <taxon>Ascomycota</taxon>
        <taxon>Pezizomycotina</taxon>
        <taxon>Sordariomycetes</taxon>
        <taxon>Hypocreomycetidae</taxon>
        <taxon>Hypocreales</taxon>
        <taxon>Ophiocordycipitaceae</taxon>
        <taxon>Ophiocordyceps</taxon>
    </lineage>
</organism>
<evidence type="ECO:0000313" key="3">
    <source>
        <dbReference type="Proteomes" id="UP000226192"/>
    </source>
</evidence>
<evidence type="ECO:0000313" key="2">
    <source>
        <dbReference type="EMBL" id="PHH65124.1"/>
    </source>
</evidence>
<dbReference type="STRING" id="1399860.A0A2C5YDS1"/>
<feature type="region of interest" description="Disordered" evidence="1">
    <location>
        <begin position="210"/>
        <end position="308"/>
    </location>
</feature>
<proteinExistence type="predicted"/>
<accession>A0A2C5YDS1</accession>
<dbReference type="AlphaFoldDB" id="A0A2C5YDS1"/>
<feature type="compositionally biased region" description="Basic residues" evidence="1">
    <location>
        <begin position="155"/>
        <end position="181"/>
    </location>
</feature>
<dbReference type="Proteomes" id="UP000226192">
    <property type="component" value="Unassembled WGS sequence"/>
</dbReference>
<keyword evidence="3" id="KW-1185">Reference proteome</keyword>
<dbReference type="OrthoDB" id="5206740at2759"/>
<gene>
    <name evidence="2" type="ORF">CDD81_3255</name>
</gene>
<protein>
    <submittedName>
        <fullName evidence="2">Uncharacterized protein</fullName>
    </submittedName>
</protein>
<evidence type="ECO:0000256" key="1">
    <source>
        <dbReference type="SAM" id="MobiDB-lite"/>
    </source>
</evidence>
<feature type="compositionally biased region" description="Basic residues" evidence="1">
    <location>
        <begin position="247"/>
        <end position="261"/>
    </location>
</feature>
<dbReference type="EMBL" id="NJET01000021">
    <property type="protein sequence ID" value="PHH65124.1"/>
    <property type="molecule type" value="Genomic_DNA"/>
</dbReference>
<sequence length="308" mass="33304">MASLPSKRPRLSLKIKTTGLRPDAASTALASALASAAAPAVDSRLTTPHLASSCPDTPLTATLPCPRRDAASVMTATPPLSAETDEPAARANAFAFCSSHLGLEARPDSQAHGPAQSPAAANARCSLPYTHPHSLHSILRNSPLSCRTTASTASLRRHHHQHQHHHHQHQHHSHHHHQRTSKRVEYDSPLTQEITTNTYTKSHIDLLAEDMSSPNSPLSPQAAPWPNEMQDAGQTPGPLDTLDRTTASRKRKRLADKHRHWVWTIDPDGSDDDDAHHGPSNRQPPPPSSINQLDPISPSLPLPSATSP</sequence>
<feature type="region of interest" description="Disordered" evidence="1">
    <location>
        <begin position="148"/>
        <end position="184"/>
    </location>
</feature>